<dbReference type="EMBL" id="SGXA01000006">
    <property type="protein sequence ID" value="RZS65113.1"/>
    <property type="molecule type" value="Genomic_DNA"/>
</dbReference>
<evidence type="ECO:0008006" key="4">
    <source>
        <dbReference type="Google" id="ProtNLM"/>
    </source>
</evidence>
<reference evidence="2 3" key="1">
    <citation type="submission" date="2019-02" db="EMBL/GenBank/DDBJ databases">
        <title>Genomic Encyclopedia of Type Strains, Phase IV (KMG-IV): sequencing the most valuable type-strain genomes for metagenomic binning, comparative biology and taxonomic classification.</title>
        <authorList>
            <person name="Goeker M."/>
        </authorList>
    </citation>
    <scope>NUCLEOTIDE SEQUENCE [LARGE SCALE GENOMIC DNA]</scope>
    <source>
        <strain evidence="2 3">DSM 18116</strain>
    </source>
</reference>
<evidence type="ECO:0000313" key="3">
    <source>
        <dbReference type="Proteomes" id="UP000293874"/>
    </source>
</evidence>
<keyword evidence="3" id="KW-1185">Reference proteome</keyword>
<accession>A0A4Q7MCR1</accession>
<dbReference type="Proteomes" id="UP000293874">
    <property type="component" value="Unassembled WGS sequence"/>
</dbReference>
<evidence type="ECO:0000313" key="2">
    <source>
        <dbReference type="EMBL" id="RZS65113.1"/>
    </source>
</evidence>
<name>A0A4Q7MCR1_9BACT</name>
<evidence type="ECO:0000256" key="1">
    <source>
        <dbReference type="SAM" id="Coils"/>
    </source>
</evidence>
<comment type="caution">
    <text evidence="2">The sequence shown here is derived from an EMBL/GenBank/DDBJ whole genome shotgun (WGS) entry which is preliminary data.</text>
</comment>
<proteinExistence type="predicted"/>
<sequence length="205" mass="23498">MKTIVQFAIPFLFTGLFSCAEKPKPAAEPASNIPVILEGKRVDVSRLYTKNKENLIESLYQELISKSEELKSIDAEIKSLSQKQQQALDSFRLFNDKNQSYYESAKLNINNIRDSVFRKKVLTLVTESLKEYNKKIAPQQQLDSLMTRKTATINDLYILLKVVTTLPAMHNFQQERLPGTTASELFNKQLDSLQTRLDSLSRKLH</sequence>
<keyword evidence="1" id="KW-0175">Coiled coil</keyword>
<protein>
    <recommendedName>
        <fullName evidence="4">Lipoprotein</fullName>
    </recommendedName>
</protein>
<dbReference type="PROSITE" id="PS51257">
    <property type="entry name" value="PROKAR_LIPOPROTEIN"/>
    <property type="match status" value="1"/>
</dbReference>
<dbReference type="AlphaFoldDB" id="A0A4Q7MCR1"/>
<organism evidence="2 3">
    <name type="scientific">Pseudobacter ginsenosidimutans</name>
    <dbReference type="NCBI Taxonomy" id="661488"/>
    <lineage>
        <taxon>Bacteria</taxon>
        <taxon>Pseudomonadati</taxon>
        <taxon>Bacteroidota</taxon>
        <taxon>Chitinophagia</taxon>
        <taxon>Chitinophagales</taxon>
        <taxon>Chitinophagaceae</taxon>
        <taxon>Pseudobacter</taxon>
    </lineage>
</organism>
<feature type="coiled-coil region" evidence="1">
    <location>
        <begin position="56"/>
        <end position="83"/>
    </location>
</feature>
<dbReference type="OrthoDB" id="1354837at2"/>
<dbReference type="RefSeq" id="WP_130544350.1">
    <property type="nucleotide sequence ID" value="NZ_CP042431.1"/>
</dbReference>
<gene>
    <name evidence="2" type="ORF">EV199_5869</name>
</gene>